<evidence type="ECO:0000256" key="1">
    <source>
        <dbReference type="SAM" id="MobiDB-lite"/>
    </source>
</evidence>
<protein>
    <submittedName>
        <fullName evidence="2">Uncharacterized protein</fullName>
    </submittedName>
</protein>
<accession>A0A1K0IH19</accession>
<sequence length="427" mass="46578">MKTAGPVRGWPGAAARRRAECPQLRAFESMIGVRGPRATPCARHRALALVTQLIHRGNRGGGAHHQRSGQHRVPRRSGVGTGVQRVVAATAFLQAAAAAIQRVVLERTRGMLRLLRAAHEAAHEAVEGVRRMVRRGRECLGGRTDKKLAARVRGGKQNRVGRQRRVIQRRRHARLDIEEVLGVHGQRRFQSGRLDQRHADRRLLLLQFQPQRIGEALDRVLRGRVGALQRQRSVRRLAAHVDDGAAVLAQVRGSRQRAMHGAPVVGIEQPPLVFQRHVAMAAEDGHAGVVDPGIEATEALDGSLRHLANLFMLADIGHHGDDFIAMLAQLFGQLVQRALAARHQHQPCTLLRRLARRHQAHAAAGTGQDDDLRANVLQGWFHRRFLLGEARHGAGHAAGESQGAFLSGAAPGGGATAGGPPQIYNTR</sequence>
<evidence type="ECO:0000313" key="2">
    <source>
        <dbReference type="EMBL" id="SCU76263.1"/>
    </source>
</evidence>
<reference evidence="2" key="1">
    <citation type="submission" date="2016-09" db="EMBL/GenBank/DDBJ databases">
        <authorList>
            <person name="Capua I."/>
            <person name="De Benedictis P."/>
            <person name="Joannis T."/>
            <person name="Lombin L.H."/>
            <person name="Cattoli G."/>
        </authorList>
    </citation>
    <scope>NUCLEOTIDE SEQUENCE</scope>
    <source>
        <strain evidence="2">B9</strain>
    </source>
</reference>
<feature type="region of interest" description="Disordered" evidence="1">
    <location>
        <begin position="58"/>
        <end position="77"/>
    </location>
</feature>
<organism evidence="2">
    <name type="scientific">Cupriavidus necator</name>
    <name type="common">Alcaligenes eutrophus</name>
    <name type="synonym">Ralstonia eutropha</name>
    <dbReference type="NCBI Taxonomy" id="106590"/>
    <lineage>
        <taxon>Bacteria</taxon>
        <taxon>Pseudomonadati</taxon>
        <taxon>Pseudomonadota</taxon>
        <taxon>Betaproteobacteria</taxon>
        <taxon>Burkholderiales</taxon>
        <taxon>Burkholderiaceae</taxon>
        <taxon>Cupriavidus</taxon>
    </lineage>
</organism>
<name>A0A1K0IH19_CUPNE</name>
<gene>
    <name evidence="2" type="ORF">CNECB9_290001</name>
</gene>
<proteinExistence type="predicted"/>
<dbReference type="EMBL" id="FMSH01000212">
    <property type="protein sequence ID" value="SCU76263.1"/>
    <property type="molecule type" value="Genomic_DNA"/>
</dbReference>
<feature type="compositionally biased region" description="Basic residues" evidence="1">
    <location>
        <begin position="58"/>
        <end position="75"/>
    </location>
</feature>
<dbReference type="AlphaFoldDB" id="A0A1K0IH19"/>